<dbReference type="CDD" id="cd01335">
    <property type="entry name" value="Radical_SAM"/>
    <property type="match status" value="1"/>
</dbReference>
<organism evidence="7 8">
    <name type="scientific">Aquimarina algiphila</name>
    <dbReference type="NCBI Taxonomy" id="2047982"/>
    <lineage>
        <taxon>Bacteria</taxon>
        <taxon>Pseudomonadati</taxon>
        <taxon>Bacteroidota</taxon>
        <taxon>Flavobacteriia</taxon>
        <taxon>Flavobacteriales</taxon>
        <taxon>Flavobacteriaceae</taxon>
        <taxon>Aquimarina</taxon>
    </lineage>
</organism>
<comment type="cofactor">
    <cofactor evidence="1">
        <name>[4Fe-4S] cluster</name>
        <dbReference type="ChEBI" id="CHEBI:49883"/>
    </cofactor>
</comment>
<evidence type="ECO:0000256" key="1">
    <source>
        <dbReference type="ARBA" id="ARBA00001966"/>
    </source>
</evidence>
<keyword evidence="4" id="KW-0479">Metal-binding</keyword>
<name>A0A554VK61_9FLAO</name>
<dbReference type="InterPro" id="IPR058240">
    <property type="entry name" value="rSAM_sf"/>
</dbReference>
<evidence type="ECO:0000313" key="8">
    <source>
        <dbReference type="Proteomes" id="UP000318833"/>
    </source>
</evidence>
<dbReference type="PANTHER" id="PTHR30352">
    <property type="entry name" value="PYRUVATE FORMATE-LYASE-ACTIVATING ENZYME"/>
    <property type="match status" value="1"/>
</dbReference>
<dbReference type="Gene3D" id="3.20.20.70">
    <property type="entry name" value="Aldolase class I"/>
    <property type="match status" value="1"/>
</dbReference>
<gene>
    <name evidence="7" type="ORF">FOF46_12435</name>
</gene>
<dbReference type="InterPro" id="IPR007197">
    <property type="entry name" value="rSAM"/>
</dbReference>
<comment type="caution">
    <text evidence="7">The sequence shown here is derived from an EMBL/GenBank/DDBJ whole genome shotgun (WGS) entry which is preliminary data.</text>
</comment>
<sequence length="209" mass="23753">MEIGISRLHFPVTTLGPGKRIGIWFQGCSIHCEGCISADTWQFNTKMVDINELKRVLKKWLPSCDGITITGGEPFDQQAALFELLTFLRPYNLSVLVYSGYSYQKLKQKKEIFEGLIDVLISEPYDYKETQTKALLGSDNQKIHLLTSLGEHTFSDYVKCIPEKKLDVQFDDNKVWMAGIPIQGMKEITKTLQQEGVDIKSTQAVIKKK</sequence>
<proteinExistence type="predicted"/>
<dbReference type="PANTHER" id="PTHR30352:SF2">
    <property type="entry name" value="ANAEROBIC RIBONUCLEOSIDE-TRIPHOSPHATE REDUCTASE-ACTIVATING PROTEIN"/>
    <property type="match status" value="1"/>
</dbReference>
<keyword evidence="8" id="KW-1185">Reference proteome</keyword>
<dbReference type="InterPro" id="IPR013785">
    <property type="entry name" value="Aldolase_TIM"/>
</dbReference>
<evidence type="ECO:0000256" key="3">
    <source>
        <dbReference type="ARBA" id="ARBA00022691"/>
    </source>
</evidence>
<accession>A0A554VK61</accession>
<dbReference type="InterPro" id="IPR034457">
    <property type="entry name" value="Organic_radical-activating"/>
</dbReference>
<evidence type="ECO:0000256" key="6">
    <source>
        <dbReference type="ARBA" id="ARBA00023014"/>
    </source>
</evidence>
<protein>
    <submittedName>
        <fullName evidence="7">Radical SAM protein</fullName>
    </submittedName>
</protein>
<dbReference type="GO" id="GO:0046872">
    <property type="term" value="F:metal ion binding"/>
    <property type="evidence" value="ECO:0007669"/>
    <property type="project" value="UniProtKB-KW"/>
</dbReference>
<evidence type="ECO:0000256" key="2">
    <source>
        <dbReference type="ARBA" id="ARBA00022485"/>
    </source>
</evidence>
<evidence type="ECO:0000256" key="4">
    <source>
        <dbReference type="ARBA" id="ARBA00022723"/>
    </source>
</evidence>
<evidence type="ECO:0000256" key="5">
    <source>
        <dbReference type="ARBA" id="ARBA00023004"/>
    </source>
</evidence>
<dbReference type="GO" id="GO:0004748">
    <property type="term" value="F:ribonucleoside-diphosphate reductase activity, thioredoxin disulfide as acceptor"/>
    <property type="evidence" value="ECO:0007669"/>
    <property type="project" value="TreeGrafter"/>
</dbReference>
<keyword evidence="6" id="KW-0411">Iron-sulfur</keyword>
<dbReference type="EMBL" id="VLNR01000023">
    <property type="protein sequence ID" value="TSE08361.1"/>
    <property type="molecule type" value="Genomic_DNA"/>
</dbReference>
<keyword evidence="5" id="KW-0408">Iron</keyword>
<dbReference type="AlphaFoldDB" id="A0A554VK61"/>
<dbReference type="SFLD" id="SFLDS00029">
    <property type="entry name" value="Radical_SAM"/>
    <property type="match status" value="1"/>
</dbReference>
<evidence type="ECO:0000313" key="7">
    <source>
        <dbReference type="EMBL" id="TSE08361.1"/>
    </source>
</evidence>
<keyword evidence="2" id="KW-0004">4Fe-4S</keyword>
<dbReference type="SUPFAM" id="SSF102114">
    <property type="entry name" value="Radical SAM enzymes"/>
    <property type="match status" value="1"/>
</dbReference>
<reference evidence="7 8" key="1">
    <citation type="submission" date="2019-07" db="EMBL/GenBank/DDBJ databases">
        <title>The draft genome sequence of Aquimarina algiphila M91.</title>
        <authorList>
            <person name="Meng X."/>
        </authorList>
    </citation>
    <scope>NUCLEOTIDE SEQUENCE [LARGE SCALE GENOMIC DNA]</scope>
    <source>
        <strain evidence="7 8">M91</strain>
    </source>
</reference>
<keyword evidence="3" id="KW-0949">S-adenosyl-L-methionine</keyword>
<dbReference type="GO" id="GO:0051539">
    <property type="term" value="F:4 iron, 4 sulfur cluster binding"/>
    <property type="evidence" value="ECO:0007669"/>
    <property type="project" value="UniProtKB-KW"/>
</dbReference>
<dbReference type="Proteomes" id="UP000318833">
    <property type="component" value="Unassembled WGS sequence"/>
</dbReference>
<dbReference type="OrthoDB" id="9782387at2"/>
<dbReference type="RefSeq" id="WP_143916663.1">
    <property type="nucleotide sequence ID" value="NZ_CANLFO010000013.1"/>
</dbReference>
<dbReference type="Pfam" id="PF13353">
    <property type="entry name" value="Fer4_12"/>
    <property type="match status" value="1"/>
</dbReference>